<organism evidence="3 4">
    <name type="scientific">Ectocarpus siliculosus</name>
    <name type="common">Brown alga</name>
    <name type="synonym">Conferva siliculosa</name>
    <dbReference type="NCBI Taxonomy" id="2880"/>
    <lineage>
        <taxon>Eukaryota</taxon>
        <taxon>Sar</taxon>
        <taxon>Stramenopiles</taxon>
        <taxon>Ochrophyta</taxon>
        <taxon>PX clade</taxon>
        <taxon>Phaeophyceae</taxon>
        <taxon>Ectocarpales</taxon>
        <taxon>Ectocarpaceae</taxon>
        <taxon>Ectocarpus</taxon>
    </lineage>
</organism>
<evidence type="ECO:0000256" key="2">
    <source>
        <dbReference type="SAM" id="MobiDB-lite"/>
    </source>
</evidence>
<accession>D8LDC4</accession>
<evidence type="ECO:0000256" key="1">
    <source>
        <dbReference type="SAM" id="Coils"/>
    </source>
</evidence>
<keyword evidence="1" id="KW-0175">Coiled coil</keyword>
<sequence length="111" mass="11899">MTKRGRRVATGGPTGRPPKTAKGANAAVARSAKAVRRLEEVEKREAAFAEAEATLAARKEELNAMEAALAERLATLEALEQAREQGRVSNADASSKLSPVALEFLTTPWNR</sequence>
<feature type="region of interest" description="Disordered" evidence="2">
    <location>
        <begin position="1"/>
        <end position="28"/>
    </location>
</feature>
<feature type="coiled-coil region" evidence="1">
    <location>
        <begin position="48"/>
        <end position="85"/>
    </location>
</feature>
<evidence type="ECO:0000313" key="4">
    <source>
        <dbReference type="Proteomes" id="UP000002630"/>
    </source>
</evidence>
<dbReference type="InParanoid" id="D8LDC4"/>
<dbReference type="EMBL" id="FN649760">
    <property type="protein sequence ID" value="CBN80182.1"/>
    <property type="molecule type" value="Genomic_DNA"/>
</dbReference>
<keyword evidence="4" id="KW-1185">Reference proteome</keyword>
<name>D8LDC4_ECTSI</name>
<protein>
    <submittedName>
        <fullName evidence="3">Uncharacterized protein</fullName>
    </submittedName>
</protein>
<gene>
    <name evidence="3" type="ORF">Esi_0116_0063</name>
</gene>
<dbReference type="Proteomes" id="UP000002630">
    <property type="component" value="Unassembled WGS sequence"/>
</dbReference>
<evidence type="ECO:0000313" key="3">
    <source>
        <dbReference type="EMBL" id="CBN80182.1"/>
    </source>
</evidence>
<reference evidence="3 4" key="1">
    <citation type="journal article" date="2010" name="Nature">
        <title>The Ectocarpus genome and the independent evolution of multicellularity in brown algae.</title>
        <authorList>
            <person name="Cock J.M."/>
            <person name="Sterck L."/>
            <person name="Rouze P."/>
            <person name="Scornet D."/>
            <person name="Allen A.E."/>
            <person name="Amoutzias G."/>
            <person name="Anthouard V."/>
            <person name="Artiguenave F."/>
            <person name="Aury J.M."/>
            <person name="Badger J.H."/>
            <person name="Beszteri B."/>
            <person name="Billiau K."/>
            <person name="Bonnet E."/>
            <person name="Bothwell J.H."/>
            <person name="Bowler C."/>
            <person name="Boyen C."/>
            <person name="Brownlee C."/>
            <person name="Carrano C.J."/>
            <person name="Charrier B."/>
            <person name="Cho G.Y."/>
            <person name="Coelho S.M."/>
            <person name="Collen J."/>
            <person name="Corre E."/>
            <person name="Da Silva C."/>
            <person name="Delage L."/>
            <person name="Delaroque N."/>
            <person name="Dittami S.M."/>
            <person name="Doulbeau S."/>
            <person name="Elias M."/>
            <person name="Farnham G."/>
            <person name="Gachon C.M."/>
            <person name="Gschloessl B."/>
            <person name="Heesch S."/>
            <person name="Jabbari K."/>
            <person name="Jubin C."/>
            <person name="Kawai H."/>
            <person name="Kimura K."/>
            <person name="Kloareg B."/>
            <person name="Kupper F.C."/>
            <person name="Lang D."/>
            <person name="Le Bail A."/>
            <person name="Leblanc C."/>
            <person name="Lerouge P."/>
            <person name="Lohr M."/>
            <person name="Lopez P.J."/>
            <person name="Martens C."/>
            <person name="Maumus F."/>
            <person name="Michel G."/>
            <person name="Miranda-Saavedra D."/>
            <person name="Morales J."/>
            <person name="Moreau H."/>
            <person name="Motomura T."/>
            <person name="Nagasato C."/>
            <person name="Napoli C.A."/>
            <person name="Nelson D.R."/>
            <person name="Nyvall-Collen P."/>
            <person name="Peters A.F."/>
            <person name="Pommier C."/>
            <person name="Potin P."/>
            <person name="Poulain J."/>
            <person name="Quesneville H."/>
            <person name="Read B."/>
            <person name="Rensing S.A."/>
            <person name="Ritter A."/>
            <person name="Rousvoal S."/>
            <person name="Samanta M."/>
            <person name="Samson G."/>
            <person name="Schroeder D.C."/>
            <person name="Segurens B."/>
            <person name="Strittmatter M."/>
            <person name="Tonon T."/>
            <person name="Tregear J.W."/>
            <person name="Valentin K."/>
            <person name="von Dassow P."/>
            <person name="Yamagishi T."/>
            <person name="Van de Peer Y."/>
            <person name="Wincker P."/>
        </authorList>
    </citation>
    <scope>NUCLEOTIDE SEQUENCE [LARGE SCALE GENOMIC DNA]</scope>
    <source>
        <strain evidence="4">Ec32 / CCAP1310/4</strain>
    </source>
</reference>
<dbReference type="AlphaFoldDB" id="D8LDC4"/>
<proteinExistence type="predicted"/>